<dbReference type="GO" id="GO:0051301">
    <property type="term" value="P:cell division"/>
    <property type="evidence" value="ECO:0007669"/>
    <property type="project" value="UniProtKB-KW"/>
</dbReference>
<dbReference type="InterPro" id="IPR019734">
    <property type="entry name" value="TPR_rpt"/>
</dbReference>
<evidence type="ECO:0000313" key="6">
    <source>
        <dbReference type="Proteomes" id="UP000039865"/>
    </source>
</evidence>
<dbReference type="InParanoid" id="A0A078A7K2"/>
<dbReference type="AlphaFoldDB" id="A0A078A7K2"/>
<dbReference type="Gene3D" id="1.25.40.10">
    <property type="entry name" value="Tetratricopeptide repeat domain"/>
    <property type="match status" value="4"/>
</dbReference>
<feature type="compositionally biased region" description="Polar residues" evidence="4">
    <location>
        <begin position="203"/>
        <end position="233"/>
    </location>
</feature>
<dbReference type="Proteomes" id="UP000039865">
    <property type="component" value="Unassembled WGS sequence"/>
</dbReference>
<dbReference type="PROSITE" id="PS50293">
    <property type="entry name" value="TPR_REGION"/>
    <property type="match status" value="1"/>
</dbReference>
<feature type="region of interest" description="Disordered" evidence="4">
    <location>
        <begin position="395"/>
        <end position="417"/>
    </location>
</feature>
<dbReference type="Pfam" id="PF13181">
    <property type="entry name" value="TPR_8"/>
    <property type="match status" value="1"/>
</dbReference>
<dbReference type="OMA" id="FDDICAN"/>
<keyword evidence="5" id="KW-0131">Cell cycle</keyword>
<feature type="repeat" description="TPR" evidence="3">
    <location>
        <begin position="757"/>
        <end position="790"/>
    </location>
</feature>
<gene>
    <name evidence="5" type="primary">Contig16859.g17963</name>
    <name evidence="5" type="ORF">STYLEM_5729</name>
</gene>
<evidence type="ECO:0000256" key="3">
    <source>
        <dbReference type="PROSITE-ProRule" id="PRU00339"/>
    </source>
</evidence>
<dbReference type="SUPFAM" id="SSF48452">
    <property type="entry name" value="TPR-like"/>
    <property type="match status" value="2"/>
</dbReference>
<dbReference type="SMART" id="SM00028">
    <property type="entry name" value="TPR"/>
    <property type="match status" value="8"/>
</dbReference>
<dbReference type="Pfam" id="PF12895">
    <property type="entry name" value="ANAPC3"/>
    <property type="match status" value="1"/>
</dbReference>
<feature type="repeat" description="TPR" evidence="3">
    <location>
        <begin position="621"/>
        <end position="654"/>
    </location>
</feature>
<evidence type="ECO:0000313" key="5">
    <source>
        <dbReference type="EMBL" id="CDW76766.1"/>
    </source>
</evidence>
<accession>A0A078A7K2</accession>
<feature type="compositionally biased region" description="Acidic residues" evidence="4">
    <location>
        <begin position="816"/>
        <end position="825"/>
    </location>
</feature>
<reference evidence="5 6" key="1">
    <citation type="submission" date="2014-06" db="EMBL/GenBank/DDBJ databases">
        <authorList>
            <person name="Swart Estienne"/>
        </authorList>
    </citation>
    <scope>NUCLEOTIDE SEQUENCE [LARGE SCALE GENOMIC DNA]</scope>
    <source>
        <strain evidence="5 6">130c</strain>
    </source>
</reference>
<dbReference type="GO" id="GO:0005737">
    <property type="term" value="C:cytoplasm"/>
    <property type="evidence" value="ECO:0007669"/>
    <property type="project" value="TreeGrafter"/>
</dbReference>
<dbReference type="PROSITE" id="PS50005">
    <property type="entry name" value="TPR"/>
    <property type="match status" value="7"/>
</dbReference>
<keyword evidence="5" id="KW-0132">Cell division</keyword>
<evidence type="ECO:0000256" key="2">
    <source>
        <dbReference type="ARBA" id="ARBA00038210"/>
    </source>
</evidence>
<dbReference type="GO" id="GO:0005680">
    <property type="term" value="C:anaphase-promoting complex"/>
    <property type="evidence" value="ECO:0007669"/>
    <property type="project" value="TreeGrafter"/>
</dbReference>
<feature type="repeat" description="TPR" evidence="3">
    <location>
        <begin position="655"/>
        <end position="688"/>
    </location>
</feature>
<dbReference type="InterPro" id="IPR011990">
    <property type="entry name" value="TPR-like_helical_dom_sf"/>
</dbReference>
<dbReference type="EMBL" id="CCKQ01005521">
    <property type="protein sequence ID" value="CDW76766.1"/>
    <property type="molecule type" value="Genomic_DNA"/>
</dbReference>
<feature type="repeat" description="TPR" evidence="3">
    <location>
        <begin position="689"/>
        <end position="722"/>
    </location>
</feature>
<dbReference type="Pfam" id="PF00515">
    <property type="entry name" value="TPR_1"/>
    <property type="match status" value="2"/>
</dbReference>
<evidence type="ECO:0000256" key="1">
    <source>
        <dbReference type="ARBA" id="ARBA00022803"/>
    </source>
</evidence>
<sequence length="825" mass="93797">MRNELYSNAAFLCERLYAEFKDDKRQNEDVKLLLAECYLGEGKAYKAYEVLKNSQSNANRYKFALTCLKLNKLQEAEKALLNKKGSLPLQQQDHNALSQVPNGAAGLYLLGQICERQIKRKEAVDFYQRALALDPTLWCAFERLCRLQMNIDPNKVFNENHQSIQRLNQVIRDYMLQQQHQINSMNGVQASPSQNLQINPNATQYQTKSPNINMQRSPSNQDMKENQQMSAKKNLNITNEDINNEDDSSYQNELKTPTGQSSGQYITPTSNMNQVPTKKLGHNAPSQIHHQSRIMISNNVSAGGSQIITGSGLGQGIGGAGLANQLQFQMDDSMTGVQQSIIHSHLYPANNVGDPIIKPFTISTPNLQNIQIQQNQNGVSQQFIHQMNTTPIQNNQNQLQQQQISSFDTNQQLQSEDRGKASFLTGSASNQKTKKNQVAQSQQQQVLQTPQQQTQQQQQAQQLYTLQALLQSPLSVDIQDLMSLLKVLGHAFLQLCLYRCQESIKIFGKLPKKQYNTGWVLSQIGKCYFEMGKYQEAEKFYYKVMSTVEPYRLEGMEYYSTCLWHLKKQVELCFASNHCLEKSLFAPETWCVVGNCYSLQKEHETALKYFSRAIQLNSNFAYAHTLSGHEYVANEDFDQAKKCYQKALTVDERHYNAWWGLGNICLKQEKFDQAATLFQSATQINQRSAVLYTYLGMTKHNCSQPHEALQYFEKSETIDPTNSLNKFQKANVLSALERQEEALQVFLELLKQVPKEAPIHIQIGKIYKRMGNIEEALKYFTRALDLDPKDTNMVKSLIDKIHSQGTGGNGMNGGDLNDDPDVQIL</sequence>
<feature type="repeat" description="TPR" evidence="3">
    <location>
        <begin position="587"/>
        <end position="620"/>
    </location>
</feature>
<feature type="repeat" description="TPR" evidence="3">
    <location>
        <begin position="104"/>
        <end position="137"/>
    </location>
</feature>
<dbReference type="GO" id="GO:0016567">
    <property type="term" value="P:protein ubiquitination"/>
    <property type="evidence" value="ECO:0007669"/>
    <property type="project" value="TreeGrafter"/>
</dbReference>
<dbReference type="GO" id="GO:0031145">
    <property type="term" value="P:anaphase-promoting complex-dependent catabolic process"/>
    <property type="evidence" value="ECO:0007669"/>
    <property type="project" value="TreeGrafter"/>
</dbReference>
<dbReference type="Pfam" id="PF13176">
    <property type="entry name" value="TPR_7"/>
    <property type="match status" value="1"/>
</dbReference>
<dbReference type="PANTHER" id="PTHR12558">
    <property type="entry name" value="CELL DIVISION CYCLE 16,23,27"/>
    <property type="match status" value="1"/>
</dbReference>
<proteinExistence type="inferred from homology"/>
<feature type="region of interest" description="Disordered" evidence="4">
    <location>
        <begin position="802"/>
        <end position="825"/>
    </location>
</feature>
<keyword evidence="1 3" id="KW-0802">TPR repeat</keyword>
<name>A0A078A7K2_STYLE</name>
<dbReference type="Pfam" id="PF13432">
    <property type="entry name" value="TPR_16"/>
    <property type="match status" value="1"/>
</dbReference>
<evidence type="ECO:0000256" key="4">
    <source>
        <dbReference type="SAM" id="MobiDB-lite"/>
    </source>
</evidence>
<dbReference type="GO" id="GO:0007091">
    <property type="term" value="P:metaphase/anaphase transition of mitotic cell cycle"/>
    <property type="evidence" value="ECO:0007669"/>
    <property type="project" value="TreeGrafter"/>
</dbReference>
<feature type="region of interest" description="Disordered" evidence="4">
    <location>
        <begin position="203"/>
        <end position="266"/>
    </location>
</feature>
<feature type="compositionally biased region" description="Polar residues" evidence="4">
    <location>
        <begin position="249"/>
        <end position="266"/>
    </location>
</feature>
<feature type="compositionally biased region" description="Polar residues" evidence="4">
    <location>
        <begin position="404"/>
        <end position="414"/>
    </location>
</feature>
<dbReference type="OrthoDB" id="329563at2759"/>
<keyword evidence="6" id="KW-1185">Reference proteome</keyword>
<feature type="repeat" description="TPR" evidence="3">
    <location>
        <begin position="518"/>
        <end position="551"/>
    </location>
</feature>
<dbReference type="PANTHER" id="PTHR12558:SF13">
    <property type="entry name" value="CELL DIVISION CYCLE PROTEIN 27 HOMOLOG"/>
    <property type="match status" value="1"/>
</dbReference>
<protein>
    <submittedName>
        <fullName evidence="5">Cell division cycle protein 27 homolog isoform 2</fullName>
    </submittedName>
</protein>
<organism evidence="5 6">
    <name type="scientific">Stylonychia lemnae</name>
    <name type="common">Ciliate</name>
    <dbReference type="NCBI Taxonomy" id="5949"/>
    <lineage>
        <taxon>Eukaryota</taxon>
        <taxon>Sar</taxon>
        <taxon>Alveolata</taxon>
        <taxon>Ciliophora</taxon>
        <taxon>Intramacronucleata</taxon>
        <taxon>Spirotrichea</taxon>
        <taxon>Stichotrichia</taxon>
        <taxon>Sporadotrichida</taxon>
        <taxon>Oxytrichidae</taxon>
        <taxon>Stylonychinae</taxon>
        <taxon>Stylonychia</taxon>
    </lineage>
</organism>
<comment type="similarity">
    <text evidence="2">Belongs to the APC3/CDC27 family.</text>
</comment>